<dbReference type="AlphaFoldDB" id="A0A553WC86"/>
<dbReference type="GO" id="GO:0016887">
    <property type="term" value="F:ATP hydrolysis activity"/>
    <property type="evidence" value="ECO:0007669"/>
    <property type="project" value="InterPro"/>
</dbReference>
<comment type="similarity">
    <text evidence="1">Belongs to the ABC transporter superfamily.</text>
</comment>
<dbReference type="InterPro" id="IPR050763">
    <property type="entry name" value="ABC_transporter_ATP-binding"/>
</dbReference>
<proteinExistence type="inferred from homology"/>
<keyword evidence="8" id="KW-1185">Reference proteome</keyword>
<reference evidence="7 8" key="1">
    <citation type="submission" date="2019-07" db="EMBL/GenBank/DDBJ databases">
        <authorList>
            <person name="Park M."/>
        </authorList>
    </citation>
    <scope>NUCLEOTIDE SEQUENCE [LARGE SCALE GENOMIC DNA]</scope>
    <source>
        <strain evidence="7 8">KCTC32445</strain>
    </source>
</reference>
<keyword evidence="5 7" id="KW-0067">ATP-binding</keyword>
<evidence type="ECO:0000256" key="1">
    <source>
        <dbReference type="ARBA" id="ARBA00005417"/>
    </source>
</evidence>
<evidence type="ECO:0000313" key="8">
    <source>
        <dbReference type="Proteomes" id="UP000320160"/>
    </source>
</evidence>
<evidence type="ECO:0000256" key="4">
    <source>
        <dbReference type="ARBA" id="ARBA00022741"/>
    </source>
</evidence>
<name>A0A553WC86_9SPHN</name>
<accession>A0A553WC86</accession>
<dbReference type="Gene3D" id="3.40.50.300">
    <property type="entry name" value="P-loop containing nucleotide triphosphate hydrolases"/>
    <property type="match status" value="1"/>
</dbReference>
<dbReference type="InterPro" id="IPR027417">
    <property type="entry name" value="P-loop_NTPase"/>
</dbReference>
<keyword evidence="3" id="KW-0536">Nodulation</keyword>
<dbReference type="SMART" id="SM00382">
    <property type="entry name" value="AAA"/>
    <property type="match status" value="1"/>
</dbReference>
<dbReference type="Proteomes" id="UP000320160">
    <property type="component" value="Unassembled WGS sequence"/>
</dbReference>
<protein>
    <submittedName>
        <fullName evidence="7">ATP-binding cassette domain-containing protein</fullName>
    </submittedName>
</protein>
<evidence type="ECO:0000256" key="2">
    <source>
        <dbReference type="ARBA" id="ARBA00022448"/>
    </source>
</evidence>
<evidence type="ECO:0000259" key="6">
    <source>
        <dbReference type="PROSITE" id="PS50893"/>
    </source>
</evidence>
<dbReference type="GO" id="GO:0005524">
    <property type="term" value="F:ATP binding"/>
    <property type="evidence" value="ECO:0007669"/>
    <property type="project" value="UniProtKB-KW"/>
</dbReference>
<comment type="caution">
    <text evidence="7">The sequence shown here is derived from an EMBL/GenBank/DDBJ whole genome shotgun (WGS) entry which is preliminary data.</text>
</comment>
<dbReference type="PANTHER" id="PTHR42711:SF5">
    <property type="entry name" value="ABC TRANSPORTER ATP-BINDING PROTEIN NATA"/>
    <property type="match status" value="1"/>
</dbReference>
<gene>
    <name evidence="7" type="ORF">FOM92_14495</name>
</gene>
<evidence type="ECO:0000256" key="5">
    <source>
        <dbReference type="ARBA" id="ARBA00022840"/>
    </source>
</evidence>
<dbReference type="RefSeq" id="WP_143777523.1">
    <property type="nucleotide sequence ID" value="NZ_VKKU01000002.1"/>
</dbReference>
<keyword evidence="2" id="KW-0813">Transport</keyword>
<dbReference type="PANTHER" id="PTHR42711">
    <property type="entry name" value="ABC TRANSPORTER ATP-BINDING PROTEIN"/>
    <property type="match status" value="1"/>
</dbReference>
<keyword evidence="4" id="KW-0547">Nucleotide-binding</keyword>
<organism evidence="7 8">
    <name type="scientific">Sphingorhabdus contaminans</name>
    <dbReference type="NCBI Taxonomy" id="1343899"/>
    <lineage>
        <taxon>Bacteria</taxon>
        <taxon>Pseudomonadati</taxon>
        <taxon>Pseudomonadota</taxon>
        <taxon>Alphaproteobacteria</taxon>
        <taxon>Sphingomonadales</taxon>
        <taxon>Sphingomonadaceae</taxon>
        <taxon>Sphingorhabdus</taxon>
    </lineage>
</organism>
<dbReference type="PROSITE" id="PS50893">
    <property type="entry name" value="ABC_TRANSPORTER_2"/>
    <property type="match status" value="1"/>
</dbReference>
<evidence type="ECO:0000313" key="7">
    <source>
        <dbReference type="EMBL" id="TSB02305.1"/>
    </source>
</evidence>
<dbReference type="InterPro" id="IPR003439">
    <property type="entry name" value="ABC_transporter-like_ATP-bd"/>
</dbReference>
<dbReference type="Pfam" id="PF00005">
    <property type="entry name" value="ABC_tran"/>
    <property type="match status" value="1"/>
</dbReference>
<sequence length="310" mass="33505">MYAIEAQGLVKQFDGFRAVDGVNLKVPVGSIFGILGPNGAGKTTMLRTLLGIIDPDEGVRTLLGSDRPITQSRNVGYLPEERGLYQSMRAVDTIAFMGALRGLSLKEGKEKGRALLEEAGLGYAADRQIRQLSKGMAQTVQLMGTIVHDPKLIVLDEPFSGLDALNQAKLEKMIRAQAAKGVTVIFSTHVIAHAERLCERIAIIAKGKISFDGLVSEARDRLRPQVHLETETLDGVWRKALPADTRAEGHWWHFTLPESGVEPLLTALVEGKAGIKSLSIERPGLHDAFVAIAGESVAAEMDEPVAGEIL</sequence>
<feature type="domain" description="ABC transporter" evidence="6">
    <location>
        <begin position="4"/>
        <end position="231"/>
    </location>
</feature>
<dbReference type="SUPFAM" id="SSF52540">
    <property type="entry name" value="P-loop containing nucleoside triphosphate hydrolases"/>
    <property type="match status" value="1"/>
</dbReference>
<evidence type="ECO:0000256" key="3">
    <source>
        <dbReference type="ARBA" id="ARBA00022458"/>
    </source>
</evidence>
<dbReference type="InterPro" id="IPR003593">
    <property type="entry name" value="AAA+_ATPase"/>
</dbReference>
<dbReference type="OrthoDB" id="7465047at2"/>
<dbReference type="EMBL" id="VKKU01000002">
    <property type="protein sequence ID" value="TSB02305.1"/>
    <property type="molecule type" value="Genomic_DNA"/>
</dbReference>